<evidence type="ECO:0000256" key="4">
    <source>
        <dbReference type="ARBA" id="ARBA00023136"/>
    </source>
</evidence>
<dbReference type="PANTHER" id="PTHR33048">
    <property type="entry name" value="PTH11-LIKE INTEGRAL MEMBRANE PROTEIN (AFU_ORTHOLOGUE AFUA_5G11245)"/>
    <property type="match status" value="1"/>
</dbReference>
<dbReference type="PANTHER" id="PTHR33048:SF165">
    <property type="entry name" value="INTEGRAL MEMBRANE PROTEIN"/>
    <property type="match status" value="1"/>
</dbReference>
<dbReference type="GO" id="GO:0016020">
    <property type="term" value="C:membrane"/>
    <property type="evidence" value="ECO:0007669"/>
    <property type="project" value="UniProtKB-SubCell"/>
</dbReference>
<comment type="subcellular location">
    <subcellularLocation>
        <location evidence="1">Membrane</location>
        <topology evidence="1">Multi-pass membrane protein</topology>
    </subcellularLocation>
</comment>
<accession>A0AAV9JU50</accession>
<feature type="transmembrane region" description="Helical" evidence="6">
    <location>
        <begin position="50"/>
        <end position="75"/>
    </location>
</feature>
<feature type="transmembrane region" description="Helical" evidence="6">
    <location>
        <begin position="186"/>
        <end position="206"/>
    </location>
</feature>
<evidence type="ECO:0000256" key="5">
    <source>
        <dbReference type="ARBA" id="ARBA00038359"/>
    </source>
</evidence>
<comment type="caution">
    <text evidence="8">The sequence shown here is derived from an EMBL/GenBank/DDBJ whole genome shotgun (WGS) entry which is preliminary data.</text>
</comment>
<dbReference type="InterPro" id="IPR052337">
    <property type="entry name" value="SAT4-like"/>
</dbReference>
<proteinExistence type="inferred from homology"/>
<dbReference type="Proteomes" id="UP001324427">
    <property type="component" value="Unassembled WGS sequence"/>
</dbReference>
<reference evidence="8 9" key="1">
    <citation type="submission" date="2021-11" db="EMBL/GenBank/DDBJ databases">
        <title>Black yeast isolated from Biological Soil Crust.</title>
        <authorList>
            <person name="Kurbessoian T."/>
        </authorList>
    </citation>
    <scope>NUCLEOTIDE SEQUENCE [LARGE SCALE GENOMIC DNA]</scope>
    <source>
        <strain evidence="8 9">CCFEE 5522</strain>
    </source>
</reference>
<keyword evidence="3 6" id="KW-1133">Transmembrane helix</keyword>
<evidence type="ECO:0000313" key="8">
    <source>
        <dbReference type="EMBL" id="KAK4549110.1"/>
    </source>
</evidence>
<gene>
    <name evidence="8" type="ORF">LTR36_007566</name>
</gene>
<feature type="transmembrane region" description="Helical" evidence="6">
    <location>
        <begin position="247"/>
        <end position="272"/>
    </location>
</feature>
<feature type="transmembrane region" description="Helical" evidence="6">
    <location>
        <begin position="95"/>
        <end position="117"/>
    </location>
</feature>
<evidence type="ECO:0000256" key="1">
    <source>
        <dbReference type="ARBA" id="ARBA00004141"/>
    </source>
</evidence>
<evidence type="ECO:0000256" key="2">
    <source>
        <dbReference type="ARBA" id="ARBA00022692"/>
    </source>
</evidence>
<organism evidence="8 9">
    <name type="scientific">Oleoguttula mirabilis</name>
    <dbReference type="NCBI Taxonomy" id="1507867"/>
    <lineage>
        <taxon>Eukaryota</taxon>
        <taxon>Fungi</taxon>
        <taxon>Dikarya</taxon>
        <taxon>Ascomycota</taxon>
        <taxon>Pezizomycotina</taxon>
        <taxon>Dothideomycetes</taxon>
        <taxon>Dothideomycetidae</taxon>
        <taxon>Mycosphaerellales</taxon>
        <taxon>Teratosphaeriaceae</taxon>
        <taxon>Oleoguttula</taxon>
    </lineage>
</organism>
<dbReference type="InterPro" id="IPR049326">
    <property type="entry name" value="Rhodopsin_dom_fungi"/>
</dbReference>
<dbReference type="EMBL" id="JAVFHQ010000005">
    <property type="protein sequence ID" value="KAK4549110.1"/>
    <property type="molecule type" value="Genomic_DNA"/>
</dbReference>
<keyword evidence="2 6" id="KW-0812">Transmembrane</keyword>
<dbReference type="InterPro" id="IPR015424">
    <property type="entry name" value="PyrdxlP-dep_Trfase"/>
</dbReference>
<dbReference type="AlphaFoldDB" id="A0AAV9JU50"/>
<feature type="domain" description="Rhodopsin" evidence="7">
    <location>
        <begin position="35"/>
        <end position="277"/>
    </location>
</feature>
<keyword evidence="9" id="KW-1185">Reference proteome</keyword>
<sequence length="389" mass="42847">MPIPPSPGAYGGTGPFEMGLTWALSIIATIVVCTRAYVALTMLDRPGWDLFWGCVAYVTCLSSQIAQTVAVAYGVGNHIWFLDKNDILQARKWDWIGRILGIFAATFGKNIVIALLLRIQGPTHKHKSWILHFIWVTNSILAVLIVLVLCLKCKPIALWWTDSLPGDCDVISSSVTKAIGLFQGSWMAASDGALAIYPIFIFWGLNLSWKRRAALCGLMSGGLIAGVCAAIKTVQVQLAYVSDDITYSIYPLLVTTLVECWMILILACLPALRTLFVKAFRETRATLSHSSAAYDRTALAHPQQGSYGSVQLDQLPRGPRIRMDTRRKVQRDVTALDNDSEEEILPRQAPSVYVVTQAVHGEEEQGEAPPGITIVRDYDVKYESGFAKT</sequence>
<evidence type="ECO:0000256" key="3">
    <source>
        <dbReference type="ARBA" id="ARBA00022989"/>
    </source>
</evidence>
<keyword evidence="4 6" id="KW-0472">Membrane</keyword>
<protein>
    <recommendedName>
        <fullName evidence="7">Rhodopsin domain-containing protein</fullName>
    </recommendedName>
</protein>
<name>A0AAV9JU50_9PEZI</name>
<evidence type="ECO:0000313" key="9">
    <source>
        <dbReference type="Proteomes" id="UP001324427"/>
    </source>
</evidence>
<evidence type="ECO:0000259" key="7">
    <source>
        <dbReference type="Pfam" id="PF20684"/>
    </source>
</evidence>
<dbReference type="Pfam" id="PF20684">
    <property type="entry name" value="Fung_rhodopsin"/>
    <property type="match status" value="1"/>
</dbReference>
<feature type="transmembrane region" description="Helical" evidence="6">
    <location>
        <begin position="213"/>
        <end position="235"/>
    </location>
</feature>
<feature type="transmembrane region" description="Helical" evidence="6">
    <location>
        <begin position="20"/>
        <end position="38"/>
    </location>
</feature>
<feature type="transmembrane region" description="Helical" evidence="6">
    <location>
        <begin position="129"/>
        <end position="149"/>
    </location>
</feature>
<dbReference type="SUPFAM" id="SSF53383">
    <property type="entry name" value="PLP-dependent transferases"/>
    <property type="match status" value="1"/>
</dbReference>
<evidence type="ECO:0000256" key="6">
    <source>
        <dbReference type="SAM" id="Phobius"/>
    </source>
</evidence>
<comment type="similarity">
    <text evidence="5">Belongs to the SAT4 family.</text>
</comment>